<organism evidence="1">
    <name type="scientific">marine sediment metagenome</name>
    <dbReference type="NCBI Taxonomy" id="412755"/>
    <lineage>
        <taxon>unclassified sequences</taxon>
        <taxon>metagenomes</taxon>
        <taxon>ecological metagenomes</taxon>
    </lineage>
</organism>
<accession>X1B6R1</accession>
<evidence type="ECO:0000313" key="1">
    <source>
        <dbReference type="EMBL" id="GAG79848.1"/>
    </source>
</evidence>
<feature type="non-terminal residue" evidence="1">
    <location>
        <position position="1"/>
    </location>
</feature>
<protein>
    <submittedName>
        <fullName evidence="1">Uncharacterized protein</fullName>
    </submittedName>
</protein>
<dbReference type="AlphaFoldDB" id="X1B6R1"/>
<name>X1B6R1_9ZZZZ</name>
<comment type="caution">
    <text evidence="1">The sequence shown here is derived from an EMBL/GenBank/DDBJ whole genome shotgun (WGS) entry which is preliminary data.</text>
</comment>
<gene>
    <name evidence="1" type="ORF">S01H4_29431</name>
</gene>
<sequence length="44" mass="4987">IVCKLKDDLLTFENIGTQEIDSINASKMMYRNGAIYSTYDGKLI</sequence>
<reference evidence="1" key="1">
    <citation type="journal article" date="2014" name="Front. Microbiol.">
        <title>High frequency of phylogenetically diverse reductive dehalogenase-homologous genes in deep subseafloor sedimentary metagenomes.</title>
        <authorList>
            <person name="Kawai M."/>
            <person name="Futagami T."/>
            <person name="Toyoda A."/>
            <person name="Takaki Y."/>
            <person name="Nishi S."/>
            <person name="Hori S."/>
            <person name="Arai W."/>
            <person name="Tsubouchi T."/>
            <person name="Morono Y."/>
            <person name="Uchiyama I."/>
            <person name="Ito T."/>
            <person name="Fujiyama A."/>
            <person name="Inagaki F."/>
            <person name="Takami H."/>
        </authorList>
    </citation>
    <scope>NUCLEOTIDE SEQUENCE</scope>
    <source>
        <strain evidence="1">Expedition CK06-06</strain>
    </source>
</reference>
<feature type="non-terminal residue" evidence="1">
    <location>
        <position position="44"/>
    </location>
</feature>
<proteinExistence type="predicted"/>
<dbReference type="EMBL" id="BART01015056">
    <property type="protein sequence ID" value="GAG79848.1"/>
    <property type="molecule type" value="Genomic_DNA"/>
</dbReference>